<proteinExistence type="inferred from homology"/>
<dbReference type="InterPro" id="IPR051012">
    <property type="entry name" value="CellSynth/LPSAsmb/PSIAsmb"/>
</dbReference>
<dbReference type="PANTHER" id="PTHR45586">
    <property type="entry name" value="TPR REPEAT-CONTAINING PROTEIN PA4667"/>
    <property type="match status" value="1"/>
</dbReference>
<dbReference type="InterPro" id="IPR030865">
    <property type="entry name" value="LapB"/>
</dbReference>
<dbReference type="NCBIfam" id="NF008757">
    <property type="entry name" value="PRK11788.1-5"/>
    <property type="match status" value="1"/>
</dbReference>
<dbReference type="GO" id="GO:0009898">
    <property type="term" value="C:cytoplasmic side of plasma membrane"/>
    <property type="evidence" value="ECO:0007669"/>
    <property type="project" value="UniProtKB-UniRule"/>
</dbReference>
<dbReference type="GO" id="GO:0008653">
    <property type="term" value="P:lipopolysaccharide metabolic process"/>
    <property type="evidence" value="ECO:0007669"/>
    <property type="project" value="InterPro"/>
</dbReference>
<evidence type="ECO:0000256" key="4">
    <source>
        <dbReference type="HAMAP-Rule" id="MF_00994"/>
    </source>
</evidence>
<dbReference type="SMART" id="SM00028">
    <property type="entry name" value="TPR"/>
    <property type="match status" value="3"/>
</dbReference>
<evidence type="ECO:0000259" key="5">
    <source>
        <dbReference type="Pfam" id="PF18073"/>
    </source>
</evidence>
<dbReference type="Gene3D" id="1.25.40.10">
    <property type="entry name" value="Tetratricopeptide repeat domain"/>
    <property type="match status" value="2"/>
</dbReference>
<keyword evidence="4" id="KW-1003">Cell membrane</keyword>
<keyword evidence="7" id="KW-1185">Reference proteome</keyword>
<dbReference type="InterPro" id="IPR019734">
    <property type="entry name" value="TPR_rpt"/>
</dbReference>
<protein>
    <recommendedName>
        <fullName evidence="4">Lipopolysaccharide assembly protein B</fullName>
    </recommendedName>
</protein>
<dbReference type="GO" id="GO:0005506">
    <property type="term" value="F:iron ion binding"/>
    <property type="evidence" value="ECO:0007669"/>
    <property type="project" value="UniProtKB-UniRule"/>
</dbReference>
<keyword evidence="4" id="KW-0812">Transmembrane</keyword>
<name>A0A379B3X3_9PAST</name>
<keyword evidence="4" id="KW-0997">Cell inner membrane</keyword>
<dbReference type="NCBIfam" id="NF008753">
    <property type="entry name" value="PRK11788.1-1"/>
    <property type="match status" value="1"/>
</dbReference>
<dbReference type="GO" id="GO:0046890">
    <property type="term" value="P:regulation of lipid biosynthetic process"/>
    <property type="evidence" value="ECO:0007669"/>
    <property type="project" value="UniProtKB-UniRule"/>
</dbReference>
<keyword evidence="1 4" id="KW-0479">Metal-binding</keyword>
<dbReference type="OrthoDB" id="507476at2"/>
<feature type="binding site" evidence="4">
    <location>
        <position position="366"/>
    </location>
    <ligand>
        <name>Fe cation</name>
        <dbReference type="ChEBI" id="CHEBI:24875"/>
    </ligand>
</feature>
<feature type="topological domain" description="Cytoplasmic" evidence="4">
    <location>
        <begin position="21"/>
        <end position="395"/>
    </location>
</feature>
<sequence length="395" mass="45311">MLELLFLLLPIAAAYGWYMGHRSAKRDQDDVSNKLSRDYVTGVNLLLSNQPDKAVDLFLNMLQKQEEENKIESHSQFEAELTLGNLYRSRGEVDKALRIHQALERSPNYSFEQKLLAKQQLAKDFMAVGFFDRAENFYIALVDEPEFAENALQQLAVIYQKTKEWKKAINVAEKLAKISHIANNVELAHYYCEYSLSISHINKEKAKALLQKALEVSPTCVRASILLAECFIAEQDYQSAVRNLENVLTQNADYVSEILPSLKYCYEQLAQLDNFELFLIKASSCNDSDVDLALVDLIAKKDGISAAQGKLYQRLTQNPSTFLFHRFIQYQIDTAEQGRAKESLILLHKMVGERIKQGFDYRCTNCGYQTHKLVWCCPSCRQWESIKPIRGIEHN</sequence>
<feature type="binding site" evidence="4">
    <location>
        <position position="380"/>
    </location>
    <ligand>
        <name>Fe cation</name>
        <dbReference type="ChEBI" id="CHEBI:24875"/>
    </ligand>
</feature>
<evidence type="ECO:0000256" key="3">
    <source>
        <dbReference type="ARBA" id="ARBA00022803"/>
    </source>
</evidence>
<dbReference type="NCBIfam" id="NF008756">
    <property type="entry name" value="PRK11788.1-4"/>
    <property type="match status" value="1"/>
</dbReference>
<keyword evidence="4" id="KW-0472">Membrane</keyword>
<comment type="function">
    <text evidence="4">Modulates cellular lipopolysaccharide (LPS) levels by regulating LpxC, which is involved in lipid A biosynthesis. May act by modulating the proteolytic activity of FtsH towards LpxC. May also coordinate assembly of proteins involved in LPS synthesis at the plasma membrane.</text>
</comment>
<evidence type="ECO:0000256" key="1">
    <source>
        <dbReference type="ARBA" id="ARBA00022723"/>
    </source>
</evidence>
<organism evidence="6 7">
    <name type="scientific">[Pasteurella] mairii</name>
    <dbReference type="NCBI Taxonomy" id="757"/>
    <lineage>
        <taxon>Bacteria</taxon>
        <taxon>Pseudomonadati</taxon>
        <taxon>Pseudomonadota</taxon>
        <taxon>Gammaproteobacteria</taxon>
        <taxon>Pasteurellales</taxon>
        <taxon>Pasteurellaceae</taxon>
    </lineage>
</organism>
<keyword evidence="4" id="KW-0408">Iron</keyword>
<dbReference type="HAMAP" id="MF_00994">
    <property type="entry name" value="LPS_assembly_LapB"/>
    <property type="match status" value="1"/>
</dbReference>
<dbReference type="InterPro" id="IPR011990">
    <property type="entry name" value="TPR-like_helical_dom_sf"/>
</dbReference>
<keyword evidence="4" id="KW-1133">Transmembrane helix</keyword>
<keyword evidence="3 4" id="KW-0802">TPR repeat</keyword>
<dbReference type="Pfam" id="PF13176">
    <property type="entry name" value="TPR_7"/>
    <property type="match status" value="2"/>
</dbReference>
<feature type="binding site" evidence="4">
    <location>
        <position position="363"/>
    </location>
    <ligand>
        <name>Fe cation</name>
        <dbReference type="ChEBI" id="CHEBI:24875"/>
    </ligand>
</feature>
<comment type="similarity">
    <text evidence="4">Belongs to the LapB family.</text>
</comment>
<dbReference type="Pfam" id="PF14559">
    <property type="entry name" value="TPR_19"/>
    <property type="match status" value="1"/>
</dbReference>
<dbReference type="InterPro" id="IPR041166">
    <property type="entry name" value="Rubredoxin_2"/>
</dbReference>
<accession>A0A379B3X3</accession>
<keyword evidence="2 4" id="KW-0677">Repeat</keyword>
<evidence type="ECO:0000313" key="6">
    <source>
        <dbReference type="EMBL" id="SUB32989.1"/>
    </source>
</evidence>
<dbReference type="EMBL" id="UGSS01000002">
    <property type="protein sequence ID" value="SUB32989.1"/>
    <property type="molecule type" value="Genomic_DNA"/>
</dbReference>
<feature type="domain" description="LapB rubredoxin metal binding" evidence="5">
    <location>
        <begin position="361"/>
        <end position="388"/>
    </location>
</feature>
<dbReference type="Pfam" id="PF18073">
    <property type="entry name" value="Zn_ribbon_LapB"/>
    <property type="match status" value="1"/>
</dbReference>
<evidence type="ECO:0000256" key="2">
    <source>
        <dbReference type="ARBA" id="ARBA00022737"/>
    </source>
</evidence>
<gene>
    <name evidence="4" type="primary">lapB</name>
    <name evidence="6" type="ORF">NCTC10699_00586</name>
</gene>
<dbReference type="PANTHER" id="PTHR45586:SF1">
    <property type="entry name" value="LIPOPOLYSACCHARIDE ASSEMBLY PROTEIN B"/>
    <property type="match status" value="1"/>
</dbReference>
<dbReference type="Proteomes" id="UP000254280">
    <property type="component" value="Unassembled WGS sequence"/>
</dbReference>
<comment type="subcellular location">
    <subcellularLocation>
        <location evidence="4">Cell inner membrane</location>
        <topology evidence="4">Single-pass membrane protein</topology>
        <orientation evidence="4">Cytoplasmic side</orientation>
    </subcellularLocation>
</comment>
<reference evidence="6 7" key="1">
    <citation type="submission" date="2018-06" db="EMBL/GenBank/DDBJ databases">
        <authorList>
            <consortium name="Pathogen Informatics"/>
            <person name="Doyle S."/>
        </authorList>
    </citation>
    <scope>NUCLEOTIDE SEQUENCE [LARGE SCALE GENOMIC DNA]</scope>
    <source>
        <strain evidence="6 7">NCTC10699</strain>
    </source>
</reference>
<dbReference type="SUPFAM" id="SSF48452">
    <property type="entry name" value="TPR-like"/>
    <property type="match status" value="1"/>
</dbReference>
<dbReference type="AlphaFoldDB" id="A0A379B3X3"/>
<feature type="binding site" evidence="4">
    <location>
        <position position="377"/>
    </location>
    <ligand>
        <name>Fe cation</name>
        <dbReference type="ChEBI" id="CHEBI:24875"/>
    </ligand>
</feature>
<evidence type="ECO:0000313" key="7">
    <source>
        <dbReference type="Proteomes" id="UP000254280"/>
    </source>
</evidence>